<sequence length="272" mass="30075">MYIFLIQTLLILSLSVYQVGAAYIYRRQSPDLGSQCRPFYTTFPPTSVSRNTYSAPFVAISPAGSYQTTPGGLELYLNKPEGTIKTKQGANDKTSEGATVNSTFAIHYGKVTFEVSAPAIPGVVTAAILIADERDEIDVELLGGDPAHWQTNIFAPTRRDKEPLFGVFSSIERVPHPNPSIAKIHSYTIDWNKERIEWGIDGRTVRTLKKEESMKGGVLHYPSHPSRLQLGIWDASSPSGTSEWAKGPINWSDAPRSMKAVVRSVRVECPKY</sequence>
<protein>
    <submittedName>
        <fullName evidence="6">Glycosidase crf1</fullName>
    </submittedName>
</protein>
<evidence type="ECO:0000313" key="6">
    <source>
        <dbReference type="EMBL" id="RDB23746.1"/>
    </source>
</evidence>
<dbReference type="GO" id="GO:0004553">
    <property type="term" value="F:hydrolase activity, hydrolyzing O-glycosyl compounds"/>
    <property type="evidence" value="ECO:0007669"/>
    <property type="project" value="InterPro"/>
</dbReference>
<dbReference type="InterPro" id="IPR000757">
    <property type="entry name" value="Beta-glucanase-like"/>
</dbReference>
<comment type="caution">
    <text evidence="6">The sequence shown here is derived from an EMBL/GenBank/DDBJ whole genome shotgun (WGS) entry which is preliminary data.</text>
</comment>
<dbReference type="PROSITE" id="PS51762">
    <property type="entry name" value="GH16_2"/>
    <property type="match status" value="1"/>
</dbReference>
<dbReference type="PANTHER" id="PTHR10963">
    <property type="entry name" value="GLYCOSYL HYDROLASE-RELATED"/>
    <property type="match status" value="1"/>
</dbReference>
<feature type="chain" id="PRO_5016686523" evidence="4">
    <location>
        <begin position="22"/>
        <end position="272"/>
    </location>
</feature>
<feature type="domain" description="GH16" evidence="5">
    <location>
        <begin position="37"/>
        <end position="260"/>
    </location>
</feature>
<dbReference type="InterPro" id="IPR013320">
    <property type="entry name" value="ConA-like_dom_sf"/>
</dbReference>
<organism evidence="6 7">
    <name type="scientific">Hypsizygus marmoreus</name>
    <name type="common">White beech mushroom</name>
    <name type="synonym">Agaricus marmoreus</name>
    <dbReference type="NCBI Taxonomy" id="39966"/>
    <lineage>
        <taxon>Eukaryota</taxon>
        <taxon>Fungi</taxon>
        <taxon>Dikarya</taxon>
        <taxon>Basidiomycota</taxon>
        <taxon>Agaricomycotina</taxon>
        <taxon>Agaricomycetes</taxon>
        <taxon>Agaricomycetidae</taxon>
        <taxon>Agaricales</taxon>
        <taxon>Tricholomatineae</taxon>
        <taxon>Lyophyllaceae</taxon>
        <taxon>Hypsizygus</taxon>
    </lineage>
</organism>
<dbReference type="InterPro" id="IPR050546">
    <property type="entry name" value="Glycosyl_Hydrlase_16"/>
</dbReference>
<keyword evidence="1 4" id="KW-0732">Signal</keyword>
<keyword evidence="7" id="KW-1185">Reference proteome</keyword>
<keyword evidence="3 6" id="KW-0326">Glycosidase</keyword>
<dbReference type="SUPFAM" id="SSF49899">
    <property type="entry name" value="Concanavalin A-like lectins/glucanases"/>
    <property type="match status" value="1"/>
</dbReference>
<name>A0A369JYE4_HYPMA</name>
<keyword evidence="2" id="KW-0378">Hydrolase</keyword>
<feature type="signal peptide" evidence="4">
    <location>
        <begin position="1"/>
        <end position="21"/>
    </location>
</feature>
<dbReference type="PANTHER" id="PTHR10963:SF22">
    <property type="entry name" value="GLYCOSIDASE CRH2-RELATED"/>
    <property type="match status" value="1"/>
</dbReference>
<reference evidence="6" key="1">
    <citation type="submission" date="2018-04" db="EMBL/GenBank/DDBJ databases">
        <title>Whole genome sequencing of Hypsizygus marmoreus.</title>
        <authorList>
            <person name="Choi I.-G."/>
            <person name="Min B."/>
            <person name="Kim J.-G."/>
            <person name="Kim S."/>
            <person name="Oh Y.-L."/>
            <person name="Kong W.-S."/>
            <person name="Park H."/>
            <person name="Jeong J."/>
            <person name="Song E.-S."/>
        </authorList>
    </citation>
    <scope>NUCLEOTIDE SEQUENCE [LARGE SCALE GENOMIC DNA]</scope>
    <source>
        <strain evidence="6">51987-8</strain>
    </source>
</reference>
<accession>A0A369JYE4</accession>
<dbReference type="GO" id="GO:0031505">
    <property type="term" value="P:fungal-type cell wall organization"/>
    <property type="evidence" value="ECO:0007669"/>
    <property type="project" value="TreeGrafter"/>
</dbReference>
<dbReference type="GO" id="GO:0009277">
    <property type="term" value="C:fungal-type cell wall"/>
    <property type="evidence" value="ECO:0007669"/>
    <property type="project" value="TreeGrafter"/>
</dbReference>
<gene>
    <name evidence="6" type="primary">crf1_0</name>
    <name evidence="6" type="ORF">Hypma_009096</name>
</gene>
<dbReference type="Proteomes" id="UP000076154">
    <property type="component" value="Unassembled WGS sequence"/>
</dbReference>
<dbReference type="AlphaFoldDB" id="A0A369JYE4"/>
<dbReference type="GO" id="GO:0005975">
    <property type="term" value="P:carbohydrate metabolic process"/>
    <property type="evidence" value="ECO:0007669"/>
    <property type="project" value="InterPro"/>
</dbReference>
<evidence type="ECO:0000256" key="4">
    <source>
        <dbReference type="SAM" id="SignalP"/>
    </source>
</evidence>
<dbReference type="Gene3D" id="2.60.120.200">
    <property type="match status" value="1"/>
</dbReference>
<evidence type="ECO:0000256" key="2">
    <source>
        <dbReference type="ARBA" id="ARBA00022801"/>
    </source>
</evidence>
<evidence type="ECO:0000313" key="7">
    <source>
        <dbReference type="Proteomes" id="UP000076154"/>
    </source>
</evidence>
<evidence type="ECO:0000256" key="1">
    <source>
        <dbReference type="ARBA" id="ARBA00022729"/>
    </source>
</evidence>
<dbReference type="InParanoid" id="A0A369JYE4"/>
<dbReference type="EMBL" id="LUEZ02000046">
    <property type="protein sequence ID" value="RDB23746.1"/>
    <property type="molecule type" value="Genomic_DNA"/>
</dbReference>
<evidence type="ECO:0000259" key="5">
    <source>
        <dbReference type="PROSITE" id="PS51762"/>
    </source>
</evidence>
<proteinExistence type="predicted"/>
<evidence type="ECO:0000256" key="3">
    <source>
        <dbReference type="ARBA" id="ARBA00023295"/>
    </source>
</evidence>
<dbReference type="STRING" id="39966.A0A369JYE4"/>
<dbReference type="OrthoDB" id="4781at2759"/>
<dbReference type="Pfam" id="PF00722">
    <property type="entry name" value="Glyco_hydro_16"/>
    <property type="match status" value="1"/>
</dbReference>
<dbReference type="GO" id="GO:0016757">
    <property type="term" value="F:glycosyltransferase activity"/>
    <property type="evidence" value="ECO:0007669"/>
    <property type="project" value="TreeGrafter"/>
</dbReference>